<evidence type="ECO:0000256" key="2">
    <source>
        <dbReference type="ARBA" id="ARBA00023015"/>
    </source>
</evidence>
<name>A0ABW5D5B9_9BACT</name>
<accession>A0ABW5D5B9</accession>
<dbReference type="PROSITE" id="PS50931">
    <property type="entry name" value="HTH_LYSR"/>
    <property type="match status" value="1"/>
</dbReference>
<gene>
    <name evidence="6" type="ORF">ACFSSA_02470</name>
</gene>
<dbReference type="PRINTS" id="PR00039">
    <property type="entry name" value="HTHLYSR"/>
</dbReference>
<organism evidence="6 7">
    <name type="scientific">Luteolibacter algae</name>
    <dbReference type="NCBI Taxonomy" id="454151"/>
    <lineage>
        <taxon>Bacteria</taxon>
        <taxon>Pseudomonadati</taxon>
        <taxon>Verrucomicrobiota</taxon>
        <taxon>Verrucomicrobiia</taxon>
        <taxon>Verrucomicrobiales</taxon>
        <taxon>Verrucomicrobiaceae</taxon>
        <taxon>Luteolibacter</taxon>
    </lineage>
</organism>
<dbReference type="InterPro" id="IPR000847">
    <property type="entry name" value="LysR_HTH_N"/>
</dbReference>
<dbReference type="PANTHER" id="PTHR30126:SF91">
    <property type="entry name" value="LYSR FAMILY TRANSCRIPTIONAL REGULATOR"/>
    <property type="match status" value="1"/>
</dbReference>
<evidence type="ECO:0000256" key="3">
    <source>
        <dbReference type="ARBA" id="ARBA00023125"/>
    </source>
</evidence>
<evidence type="ECO:0000259" key="5">
    <source>
        <dbReference type="PROSITE" id="PS50931"/>
    </source>
</evidence>
<evidence type="ECO:0000313" key="6">
    <source>
        <dbReference type="EMBL" id="MFD2255528.1"/>
    </source>
</evidence>
<reference evidence="7" key="1">
    <citation type="journal article" date="2019" name="Int. J. Syst. Evol. Microbiol.">
        <title>The Global Catalogue of Microorganisms (GCM) 10K type strain sequencing project: providing services to taxonomists for standard genome sequencing and annotation.</title>
        <authorList>
            <consortium name="The Broad Institute Genomics Platform"/>
            <consortium name="The Broad Institute Genome Sequencing Center for Infectious Disease"/>
            <person name="Wu L."/>
            <person name="Ma J."/>
        </authorList>
    </citation>
    <scope>NUCLEOTIDE SEQUENCE [LARGE SCALE GENOMIC DNA]</scope>
    <source>
        <strain evidence="7">CGMCC 4.7106</strain>
    </source>
</reference>
<keyword evidence="4" id="KW-0804">Transcription</keyword>
<evidence type="ECO:0000313" key="7">
    <source>
        <dbReference type="Proteomes" id="UP001597375"/>
    </source>
</evidence>
<dbReference type="Pfam" id="PF03466">
    <property type="entry name" value="LysR_substrate"/>
    <property type="match status" value="1"/>
</dbReference>
<keyword evidence="3" id="KW-0238">DNA-binding</keyword>
<dbReference type="CDD" id="cd05466">
    <property type="entry name" value="PBP2_LTTR_substrate"/>
    <property type="match status" value="1"/>
</dbReference>
<dbReference type="Gene3D" id="1.10.10.10">
    <property type="entry name" value="Winged helix-like DNA-binding domain superfamily/Winged helix DNA-binding domain"/>
    <property type="match status" value="1"/>
</dbReference>
<dbReference type="SUPFAM" id="SSF53850">
    <property type="entry name" value="Periplasmic binding protein-like II"/>
    <property type="match status" value="1"/>
</dbReference>
<dbReference type="RefSeq" id="WP_386818185.1">
    <property type="nucleotide sequence ID" value="NZ_JBHUIT010000002.1"/>
</dbReference>
<proteinExistence type="inferred from homology"/>
<evidence type="ECO:0000256" key="4">
    <source>
        <dbReference type="ARBA" id="ARBA00023163"/>
    </source>
</evidence>
<keyword evidence="2" id="KW-0805">Transcription regulation</keyword>
<keyword evidence="7" id="KW-1185">Reference proteome</keyword>
<comment type="caution">
    <text evidence="6">The sequence shown here is derived from an EMBL/GenBank/DDBJ whole genome shotgun (WGS) entry which is preliminary data.</text>
</comment>
<comment type="similarity">
    <text evidence="1">Belongs to the LysR transcriptional regulatory family.</text>
</comment>
<feature type="domain" description="HTH lysR-type" evidence="5">
    <location>
        <begin position="22"/>
        <end position="79"/>
    </location>
</feature>
<dbReference type="PANTHER" id="PTHR30126">
    <property type="entry name" value="HTH-TYPE TRANSCRIPTIONAL REGULATOR"/>
    <property type="match status" value="1"/>
</dbReference>
<sequence length="313" mass="34214">MLSKIHDNPAQSAAPGVDLAIVDSKRLQMFYVAAVEGSFAAAAQRLGVSPSAISHALKGLEEDLGRSLFKRSGPRVIITGAAIRLLPLVEDLLSRMSALKTELLRHDSRAEKLCLRVSPSARGILTSAVLSSFRECFPNADLNIQTCHSHFSGSGITPDFEIGYSPEIPADSVQRKLLDETLGVYAAPFHPLGLQGKITSQELLRHCLVFPGSETYDHFRQEFLQDTGNGLRKWILPDAESARDLAKQGQCLALLPDWIGKDCVADGSLTLLRHASGQAIRRPCYAWWSPSQPLIWIAEVFLSLLAGEFEENG</sequence>
<protein>
    <submittedName>
        <fullName evidence="6">LysR family transcriptional regulator</fullName>
    </submittedName>
</protein>
<dbReference type="Proteomes" id="UP001597375">
    <property type="component" value="Unassembled WGS sequence"/>
</dbReference>
<dbReference type="Pfam" id="PF00126">
    <property type="entry name" value="HTH_1"/>
    <property type="match status" value="1"/>
</dbReference>
<dbReference type="Gene3D" id="3.40.190.10">
    <property type="entry name" value="Periplasmic binding protein-like II"/>
    <property type="match status" value="2"/>
</dbReference>
<dbReference type="InterPro" id="IPR005119">
    <property type="entry name" value="LysR_subst-bd"/>
</dbReference>
<dbReference type="EMBL" id="JBHUIT010000002">
    <property type="protein sequence ID" value="MFD2255528.1"/>
    <property type="molecule type" value="Genomic_DNA"/>
</dbReference>
<dbReference type="SUPFAM" id="SSF46785">
    <property type="entry name" value="Winged helix' DNA-binding domain"/>
    <property type="match status" value="1"/>
</dbReference>
<evidence type="ECO:0000256" key="1">
    <source>
        <dbReference type="ARBA" id="ARBA00009437"/>
    </source>
</evidence>
<dbReference type="InterPro" id="IPR036388">
    <property type="entry name" value="WH-like_DNA-bd_sf"/>
</dbReference>
<dbReference type="InterPro" id="IPR036390">
    <property type="entry name" value="WH_DNA-bd_sf"/>
</dbReference>